<keyword evidence="4" id="KW-0808">Transferase</keyword>
<dbReference type="GO" id="GO:0016758">
    <property type="term" value="F:hexosyltransferase activity"/>
    <property type="evidence" value="ECO:0007669"/>
    <property type="project" value="InterPro"/>
</dbReference>
<dbReference type="Proteomes" id="UP000728185">
    <property type="component" value="Unassembled WGS sequence"/>
</dbReference>
<evidence type="ECO:0000313" key="12">
    <source>
        <dbReference type="EMBL" id="KAA0187711.1"/>
    </source>
</evidence>
<dbReference type="EMBL" id="LUCM01008929">
    <property type="protein sequence ID" value="KAA0187711.1"/>
    <property type="molecule type" value="Genomic_DNA"/>
</dbReference>
<organism evidence="12 13">
    <name type="scientific">Fasciolopsis buskii</name>
    <dbReference type="NCBI Taxonomy" id="27845"/>
    <lineage>
        <taxon>Eukaryota</taxon>
        <taxon>Metazoa</taxon>
        <taxon>Spiralia</taxon>
        <taxon>Lophotrochozoa</taxon>
        <taxon>Platyhelminthes</taxon>
        <taxon>Trematoda</taxon>
        <taxon>Digenea</taxon>
        <taxon>Plagiorchiida</taxon>
        <taxon>Echinostomata</taxon>
        <taxon>Echinostomatoidea</taxon>
        <taxon>Fasciolidae</taxon>
        <taxon>Fasciolopsis</taxon>
    </lineage>
</organism>
<keyword evidence="10" id="KW-0325">Glycoprotein</keyword>
<dbReference type="OrthoDB" id="2139606at2759"/>
<keyword evidence="8 11" id="KW-0333">Golgi apparatus</keyword>
<gene>
    <name evidence="12" type="ORF">FBUS_09202</name>
</gene>
<dbReference type="Pfam" id="PF01762">
    <property type="entry name" value="Galactosyl_T"/>
    <property type="match status" value="1"/>
</dbReference>
<evidence type="ECO:0000256" key="5">
    <source>
        <dbReference type="ARBA" id="ARBA00022692"/>
    </source>
</evidence>
<dbReference type="GO" id="GO:0008194">
    <property type="term" value="F:UDP-glycosyltransferase activity"/>
    <property type="evidence" value="ECO:0007669"/>
    <property type="project" value="TreeGrafter"/>
</dbReference>
<keyword evidence="3 11" id="KW-0328">Glycosyltransferase</keyword>
<name>A0A8E0RRZ3_9TREM</name>
<dbReference type="PANTHER" id="PTHR11214:SF349">
    <property type="entry name" value="BETA-1,3-GALACTOSYLTRANSFERASE BRN"/>
    <property type="match status" value="1"/>
</dbReference>
<evidence type="ECO:0000256" key="7">
    <source>
        <dbReference type="ARBA" id="ARBA00022989"/>
    </source>
</evidence>
<dbReference type="GO" id="GO:0006493">
    <property type="term" value="P:protein O-linked glycosylation"/>
    <property type="evidence" value="ECO:0007669"/>
    <property type="project" value="TreeGrafter"/>
</dbReference>
<dbReference type="InterPro" id="IPR002659">
    <property type="entry name" value="Glyco_trans_31"/>
</dbReference>
<keyword evidence="6 11" id="KW-0735">Signal-anchor</keyword>
<proteinExistence type="inferred from homology"/>
<keyword evidence="7 11" id="KW-1133">Transmembrane helix</keyword>
<dbReference type="EC" id="2.4.1.-" evidence="11"/>
<dbReference type="GO" id="GO:0000139">
    <property type="term" value="C:Golgi membrane"/>
    <property type="evidence" value="ECO:0007669"/>
    <property type="project" value="UniProtKB-SubCell"/>
</dbReference>
<keyword evidence="9 11" id="KW-0472">Membrane</keyword>
<evidence type="ECO:0000256" key="1">
    <source>
        <dbReference type="ARBA" id="ARBA00004323"/>
    </source>
</evidence>
<evidence type="ECO:0000313" key="13">
    <source>
        <dbReference type="Proteomes" id="UP000728185"/>
    </source>
</evidence>
<evidence type="ECO:0000256" key="9">
    <source>
        <dbReference type="ARBA" id="ARBA00023136"/>
    </source>
</evidence>
<evidence type="ECO:0000256" key="2">
    <source>
        <dbReference type="ARBA" id="ARBA00008661"/>
    </source>
</evidence>
<feature type="transmembrane region" description="Helical" evidence="11">
    <location>
        <begin position="6"/>
        <end position="26"/>
    </location>
</feature>
<keyword evidence="13" id="KW-1185">Reference proteome</keyword>
<evidence type="ECO:0000256" key="3">
    <source>
        <dbReference type="ARBA" id="ARBA00022676"/>
    </source>
</evidence>
<protein>
    <recommendedName>
        <fullName evidence="11">Hexosyltransferase</fullName>
        <ecNumber evidence="11">2.4.1.-</ecNumber>
    </recommendedName>
</protein>
<evidence type="ECO:0000256" key="10">
    <source>
        <dbReference type="ARBA" id="ARBA00023180"/>
    </source>
</evidence>
<evidence type="ECO:0000256" key="8">
    <source>
        <dbReference type="ARBA" id="ARBA00023034"/>
    </source>
</evidence>
<comment type="similarity">
    <text evidence="2 11">Belongs to the glycosyltransferase 31 family.</text>
</comment>
<reference evidence="12" key="1">
    <citation type="submission" date="2019-05" db="EMBL/GenBank/DDBJ databases">
        <title>Annotation for the trematode Fasciolopsis buski.</title>
        <authorList>
            <person name="Choi Y.-J."/>
        </authorList>
    </citation>
    <scope>NUCLEOTIDE SEQUENCE</scope>
    <source>
        <strain evidence="12">HT</strain>
        <tissue evidence="12">Whole worm</tissue>
    </source>
</reference>
<comment type="caution">
    <text evidence="12">The sequence shown here is derived from an EMBL/GenBank/DDBJ whole genome shotgun (WGS) entry which is preliminary data.</text>
</comment>
<evidence type="ECO:0000256" key="11">
    <source>
        <dbReference type="RuleBase" id="RU363063"/>
    </source>
</evidence>
<dbReference type="FunFam" id="3.90.550.50:FF:000001">
    <property type="entry name" value="Hexosyltransferase"/>
    <property type="match status" value="1"/>
</dbReference>
<dbReference type="AlphaFoldDB" id="A0A8E0RRZ3"/>
<accession>A0A8E0RRZ3</accession>
<evidence type="ECO:0000256" key="6">
    <source>
        <dbReference type="ARBA" id="ARBA00022968"/>
    </source>
</evidence>
<keyword evidence="5 11" id="KW-0812">Transmembrane</keyword>
<dbReference type="PANTHER" id="PTHR11214">
    <property type="entry name" value="BETA-1,3-N-ACETYLGLUCOSAMINYLTRANSFERASE"/>
    <property type="match status" value="1"/>
</dbReference>
<comment type="subcellular location">
    <subcellularLocation>
        <location evidence="1 11">Golgi apparatus membrane</location>
        <topology evidence="1 11">Single-pass type II membrane protein</topology>
    </subcellularLocation>
</comment>
<dbReference type="Gene3D" id="3.90.550.50">
    <property type="match status" value="1"/>
</dbReference>
<evidence type="ECO:0000256" key="4">
    <source>
        <dbReference type="ARBA" id="ARBA00022679"/>
    </source>
</evidence>
<sequence>MRYYRLPSWTYRILLIIIAVVIILELTRQNKESSRVYPLIYEYPLEVNLYEIYEKLGPNVDWTPESNVSVHPINNARFKVIRVPTSFCRLNPKASLTKRNQSKIDILFLVKSRVLAFDQRNAIRNTWGNRNCTLTGGAKTRTIFALGTTPQPQPSVESNLQHEHDRYDDLLQFDFIDSYENNTFKLMSSLTHIYRHCHHARFVMIVDEDFLVNVQNVIRVIKNVTRMEYERFIGGFVYHQMKPMRHPSDKWYLSYDSYPFEIYPPYATGGSIILSRPVVGLLVSGMPFVKFLWIDDVYLGFILMKYGISPKHLSGVFYFRLDSFFELRHAISSHGFSDSRLMHDGWTMLQVAGVCENDLAQWKFID</sequence>